<dbReference type="EMBL" id="CP023036">
    <property type="protein sequence ID" value="AXY22012.1"/>
    <property type="molecule type" value="Genomic_DNA"/>
</dbReference>
<reference evidence="3 4" key="1">
    <citation type="submission" date="2017-08" db="EMBL/GenBank/DDBJ databases">
        <title>Complete genome sequence of Gluconacetobacter saccharivorans CV1 isolated from Fermented Vinegar.</title>
        <authorList>
            <person name="Kim S.-Y."/>
        </authorList>
    </citation>
    <scope>NUCLEOTIDE SEQUENCE [LARGE SCALE GENOMIC DNA]</scope>
    <source>
        <strain evidence="3 4">CV1</strain>
    </source>
</reference>
<evidence type="ECO:0000256" key="1">
    <source>
        <dbReference type="ARBA" id="ARBA00004418"/>
    </source>
</evidence>
<dbReference type="KEGG" id="ksc:CD178_01228"/>
<dbReference type="GO" id="GO:0043190">
    <property type="term" value="C:ATP-binding cassette (ABC) transporter complex"/>
    <property type="evidence" value="ECO:0007669"/>
    <property type="project" value="InterPro"/>
</dbReference>
<evidence type="ECO:0000256" key="2">
    <source>
        <dbReference type="ARBA" id="ARBA00005695"/>
    </source>
</evidence>
<dbReference type="Pfam" id="PF00496">
    <property type="entry name" value="SBP_bac_5"/>
    <property type="match status" value="1"/>
</dbReference>
<evidence type="ECO:0000313" key="3">
    <source>
        <dbReference type="EMBL" id="AXY22012.1"/>
    </source>
</evidence>
<dbReference type="PANTHER" id="PTHR30290">
    <property type="entry name" value="PERIPLASMIC BINDING COMPONENT OF ABC TRANSPORTER"/>
    <property type="match status" value="1"/>
</dbReference>
<dbReference type="RefSeq" id="WP_110548195.1">
    <property type="nucleotide sequence ID" value="NZ_CP023036.1"/>
</dbReference>
<dbReference type="GO" id="GO:1904680">
    <property type="term" value="F:peptide transmembrane transporter activity"/>
    <property type="evidence" value="ECO:0007669"/>
    <property type="project" value="TreeGrafter"/>
</dbReference>
<comment type="subcellular location">
    <subcellularLocation>
        <location evidence="1">Periplasm</location>
    </subcellularLocation>
</comment>
<keyword evidence="4" id="KW-1185">Reference proteome</keyword>
<dbReference type="Gene3D" id="3.10.105.10">
    <property type="entry name" value="Dipeptide-binding Protein, Domain 3"/>
    <property type="match status" value="1"/>
</dbReference>
<dbReference type="Proteomes" id="UP000264120">
    <property type="component" value="Chromosome"/>
</dbReference>
<name>A0A347WAW9_9PROT</name>
<dbReference type="InterPro" id="IPR030678">
    <property type="entry name" value="Peptide/Ni-bd"/>
</dbReference>
<dbReference type="OrthoDB" id="7318145at2"/>
<dbReference type="InterPro" id="IPR000914">
    <property type="entry name" value="SBP_5_dom"/>
</dbReference>
<gene>
    <name evidence="3" type="primary">dppA</name>
    <name evidence="3" type="ORF">CD178_01228</name>
</gene>
<dbReference type="GO" id="GO:0015833">
    <property type="term" value="P:peptide transport"/>
    <property type="evidence" value="ECO:0007669"/>
    <property type="project" value="TreeGrafter"/>
</dbReference>
<sequence>MTGTWRAIGPAMVLGFGVVLATAPAWAGDEGTRGSPHRGGTLRLTAVSSAGTLDPQINYSSQYMQVMSVVYDGLLTYPKVEGPAGGQAVADLAQSLPERLDGGRTWVFTLRDGIRFSDGTPLAVDDVAASLRRIFRVGSPTAGSYYGGIVGADACLRDPAHCTLAGGVVTDAATRRITIHLTAPDSEFPQKMAFGHAVILPASMPPHDMGNTAPPGTGPYRIVFSSPDRGMRLERNPFFHEWSETAQPDGYVDAIAYDYGLSDEDALTAVERGQYDWMAGLKPLDRLGEMGSRHIAQVHVYPLYGLVFLPMNVNIAPFDSIKARQAVNYALDRRAMMILYGGSGIAAPLCRMVPPGLLPGDGMCAWTRGADPDHPASQWMGPDVERARQLVRESGTQGQDVTLIVPATAMYISMGTYLRDMLQAIGYHARLHPLSAAMESAYVQNTSNHVQISLMGWYADYASPSNFLDTLFGCENFHAGSDSSINMSGLCDSGVQTVLERIRTTPDQATTQQLWQEVDDRITRLAPAAPMISISYVDLVSPRLGNYFSTSLYHMAFSRVWVQ</sequence>
<dbReference type="CDD" id="cd08506">
    <property type="entry name" value="PBP2_clavulanate_OppA2"/>
    <property type="match status" value="1"/>
</dbReference>
<dbReference type="GeneID" id="98313731"/>
<proteinExistence type="inferred from homology"/>
<dbReference type="PANTHER" id="PTHR30290:SF83">
    <property type="entry name" value="ABC TRANSPORTER SUBSTRATE-BINDING PROTEIN"/>
    <property type="match status" value="1"/>
</dbReference>
<dbReference type="GO" id="GO:0030288">
    <property type="term" value="C:outer membrane-bounded periplasmic space"/>
    <property type="evidence" value="ECO:0007669"/>
    <property type="project" value="UniProtKB-ARBA"/>
</dbReference>
<dbReference type="Gene3D" id="3.40.190.10">
    <property type="entry name" value="Periplasmic binding protein-like II"/>
    <property type="match status" value="1"/>
</dbReference>
<evidence type="ECO:0000313" key="4">
    <source>
        <dbReference type="Proteomes" id="UP000264120"/>
    </source>
</evidence>
<dbReference type="AlphaFoldDB" id="A0A347WAW9"/>
<protein>
    <submittedName>
        <fullName evidence="3">Periplasmic dipeptide transport protein</fullName>
    </submittedName>
</protein>
<dbReference type="SUPFAM" id="SSF53850">
    <property type="entry name" value="Periplasmic binding protein-like II"/>
    <property type="match status" value="1"/>
</dbReference>
<comment type="similarity">
    <text evidence="2">Belongs to the bacterial solute-binding protein 5 family.</text>
</comment>
<dbReference type="PIRSF" id="PIRSF002741">
    <property type="entry name" value="MppA"/>
    <property type="match status" value="1"/>
</dbReference>
<accession>A0A347WAW9</accession>
<organism evidence="3 4">
    <name type="scientific">Komagataeibacter saccharivorans</name>
    <dbReference type="NCBI Taxonomy" id="265959"/>
    <lineage>
        <taxon>Bacteria</taxon>
        <taxon>Pseudomonadati</taxon>
        <taxon>Pseudomonadota</taxon>
        <taxon>Alphaproteobacteria</taxon>
        <taxon>Acetobacterales</taxon>
        <taxon>Acetobacteraceae</taxon>
        <taxon>Komagataeibacter</taxon>
    </lineage>
</organism>
<dbReference type="InterPro" id="IPR039424">
    <property type="entry name" value="SBP_5"/>
</dbReference>